<evidence type="ECO:0000313" key="2">
    <source>
        <dbReference type="Proteomes" id="UP000247409"/>
    </source>
</evidence>
<dbReference type="AlphaFoldDB" id="A0A2V3IFC5"/>
<dbReference type="EMBL" id="NBIV01000259">
    <property type="protein sequence ID" value="PXF40799.1"/>
    <property type="molecule type" value="Genomic_DNA"/>
</dbReference>
<reference evidence="1 2" key="1">
    <citation type="journal article" date="2018" name="Mol. Biol. Evol.">
        <title>Analysis of the draft genome of the red seaweed Gracilariopsis chorda provides insights into genome size evolution in Rhodophyta.</title>
        <authorList>
            <person name="Lee J."/>
            <person name="Yang E.C."/>
            <person name="Graf L."/>
            <person name="Yang J.H."/>
            <person name="Qiu H."/>
            <person name="Zel Zion U."/>
            <person name="Chan C.X."/>
            <person name="Stephens T.G."/>
            <person name="Weber A.P.M."/>
            <person name="Boo G.H."/>
            <person name="Boo S.M."/>
            <person name="Kim K.M."/>
            <person name="Shin Y."/>
            <person name="Jung M."/>
            <person name="Lee S.J."/>
            <person name="Yim H.S."/>
            <person name="Lee J.H."/>
            <person name="Bhattacharya D."/>
            <person name="Yoon H.S."/>
        </authorList>
    </citation>
    <scope>NUCLEOTIDE SEQUENCE [LARGE SCALE GENOMIC DNA]</scope>
    <source>
        <strain evidence="1 2">SKKU-2015</strain>
        <tissue evidence="1">Whole body</tissue>
    </source>
</reference>
<proteinExistence type="predicted"/>
<dbReference type="Proteomes" id="UP000247409">
    <property type="component" value="Unassembled WGS sequence"/>
</dbReference>
<comment type="caution">
    <text evidence="1">The sequence shown here is derived from an EMBL/GenBank/DDBJ whole genome shotgun (WGS) entry which is preliminary data.</text>
</comment>
<gene>
    <name evidence="1" type="ORF">BWQ96_09457</name>
</gene>
<sequence>MPSIWQQSHNSSYWSLAAIIATQDPAANKTTTKHPNNTNAPYEGINVRSKNAKNCVPSKAIKDTRALDSEPILV</sequence>
<protein>
    <submittedName>
        <fullName evidence="1">Uncharacterized protein</fullName>
    </submittedName>
</protein>
<accession>A0A2V3IFC5</accession>
<keyword evidence="2" id="KW-1185">Reference proteome</keyword>
<name>A0A2V3IFC5_9FLOR</name>
<evidence type="ECO:0000313" key="1">
    <source>
        <dbReference type="EMBL" id="PXF40799.1"/>
    </source>
</evidence>
<organism evidence="1 2">
    <name type="scientific">Gracilariopsis chorda</name>
    <dbReference type="NCBI Taxonomy" id="448386"/>
    <lineage>
        <taxon>Eukaryota</taxon>
        <taxon>Rhodophyta</taxon>
        <taxon>Florideophyceae</taxon>
        <taxon>Rhodymeniophycidae</taxon>
        <taxon>Gracilariales</taxon>
        <taxon>Gracilariaceae</taxon>
        <taxon>Gracilariopsis</taxon>
    </lineage>
</organism>